<organism evidence="1 2">
    <name type="scientific">Candidatus Andeanibacterium colombiense</name>
    <dbReference type="NCBI Taxonomy" id="3121345"/>
    <lineage>
        <taxon>Bacteria</taxon>
        <taxon>Pseudomonadati</taxon>
        <taxon>Pseudomonadota</taxon>
        <taxon>Alphaproteobacteria</taxon>
        <taxon>Sphingomonadales</taxon>
        <taxon>Sphingomonadaceae</taxon>
        <taxon>Candidatus Andeanibacterium</taxon>
    </lineage>
</organism>
<proteinExistence type="predicted"/>
<evidence type="ECO:0000313" key="2">
    <source>
        <dbReference type="Proteomes" id="UP001218362"/>
    </source>
</evidence>
<accession>A0AAJ5X315</accession>
<dbReference type="KEGG" id="acob:P0Y56_00565"/>
<dbReference type="EMBL" id="CP119316">
    <property type="protein sequence ID" value="WEK46815.1"/>
    <property type="molecule type" value="Genomic_DNA"/>
</dbReference>
<evidence type="ECO:0000313" key="1">
    <source>
        <dbReference type="EMBL" id="WEK46815.1"/>
    </source>
</evidence>
<dbReference type="AlphaFoldDB" id="A0AAJ5X315"/>
<evidence type="ECO:0008006" key="3">
    <source>
        <dbReference type="Google" id="ProtNLM"/>
    </source>
</evidence>
<name>A0AAJ5X315_9SPHN</name>
<reference evidence="1" key="1">
    <citation type="submission" date="2023-03" db="EMBL/GenBank/DDBJ databases">
        <title>Andean soil-derived lignocellulolytic bacterial consortium as a source of novel taxa and putative plastic-active enzymes.</title>
        <authorList>
            <person name="Diaz-Garcia L."/>
            <person name="Chuvochina M."/>
            <person name="Feuerriegel G."/>
            <person name="Bunk B."/>
            <person name="Sproer C."/>
            <person name="Streit W.R."/>
            <person name="Rodriguez L.M."/>
            <person name="Overmann J."/>
            <person name="Jimenez D.J."/>
        </authorList>
    </citation>
    <scope>NUCLEOTIDE SEQUENCE</scope>
    <source>
        <strain evidence="1">MAG 26</strain>
    </source>
</reference>
<sequence length="196" mass="20319">MSTTVLLSMMAASLAVPSSGPTFTQAAMAARGSGVAVVELFVSPEREVLDCKIVNSELFKKDNERICDSLRGKRAAKAAVGPDGKPSYGALIYVVAGSDAAQANSLKPNLQPDVELDVASLPEGARSKTISLNVMLDESGKIARCEAANGSAGGFAKAACGSIDQKLLRVRKGKDGNAVAYVKTITVDFVSRQAAL</sequence>
<protein>
    <recommendedName>
        <fullName evidence="3">TonB C-terminal domain-containing protein</fullName>
    </recommendedName>
</protein>
<gene>
    <name evidence="1" type="ORF">P0Y56_00565</name>
</gene>
<dbReference type="Proteomes" id="UP001218362">
    <property type="component" value="Chromosome"/>
</dbReference>